<reference evidence="4" key="1">
    <citation type="submission" date="2017-06" db="EMBL/GenBank/DDBJ databases">
        <title>Genome analysis of Fimbriiglobus ruber SP5, the first member of the order Planctomycetales with confirmed chitinolytic capability.</title>
        <authorList>
            <person name="Ravin N.V."/>
            <person name="Rakitin A.L."/>
            <person name="Ivanova A.A."/>
            <person name="Beletsky A.V."/>
            <person name="Kulichevskaya I.S."/>
            <person name="Mardanov A.V."/>
            <person name="Dedysh S.N."/>
        </authorList>
    </citation>
    <scope>NUCLEOTIDE SEQUENCE [LARGE SCALE GENOMIC DNA]</scope>
    <source>
        <strain evidence="4">SP5</strain>
    </source>
</reference>
<sequence length="325" mass="35566">MNTYRVTARRAFTLIELLVVIAIIAILIGLLLPAVQKVRAAAARSQSANNLKQMALATHNYHDTYQVLPAAYAPNWVNTSAGYPKCTQPLPVSGDSTLFKLILPYIEQANLYNILYTNTGDTMFGNIVNGGVPVEQVVKTYYAPADPSGMQATNPIMSGWYGVPTTLNYALASYAANFEVFGRQDETYNPSTATMYNVVDYNWYQSCKLITITDGTSNTLMFSERFGLCPDTIWGSTVANNLWMGNNYFFGAGLMPFLFSRYGRPEFTTNPTNCTSTKMHSVSGGVVQIGMADGSIRALNSSVTDASWTLLCNPADGQVLPSDLY</sequence>
<comment type="caution">
    <text evidence="3">The sequence shown here is derived from an EMBL/GenBank/DDBJ whole genome shotgun (WGS) entry which is preliminary data.</text>
</comment>
<dbReference type="Proteomes" id="UP000214646">
    <property type="component" value="Unassembled WGS sequence"/>
</dbReference>
<proteinExistence type="predicted"/>
<dbReference type="Pfam" id="PF07963">
    <property type="entry name" value="N_methyl"/>
    <property type="match status" value="1"/>
</dbReference>
<dbReference type="InterPro" id="IPR012902">
    <property type="entry name" value="N_methyl_site"/>
</dbReference>
<organism evidence="3 4">
    <name type="scientific">Fimbriiglobus ruber</name>
    <dbReference type="NCBI Taxonomy" id="1908690"/>
    <lineage>
        <taxon>Bacteria</taxon>
        <taxon>Pseudomonadati</taxon>
        <taxon>Planctomycetota</taxon>
        <taxon>Planctomycetia</taxon>
        <taxon>Gemmatales</taxon>
        <taxon>Gemmataceae</taxon>
        <taxon>Fimbriiglobus</taxon>
    </lineage>
</organism>
<dbReference type="SUPFAM" id="SSF54523">
    <property type="entry name" value="Pili subunits"/>
    <property type="match status" value="1"/>
</dbReference>
<dbReference type="PANTHER" id="PTHR30093">
    <property type="entry name" value="GENERAL SECRETION PATHWAY PROTEIN G"/>
    <property type="match status" value="1"/>
</dbReference>
<accession>A0A225DE66</accession>
<keyword evidence="1" id="KW-1133">Transmembrane helix</keyword>
<keyword evidence="4" id="KW-1185">Reference proteome</keyword>
<evidence type="ECO:0000256" key="1">
    <source>
        <dbReference type="SAM" id="Phobius"/>
    </source>
</evidence>
<protein>
    <recommendedName>
        <fullName evidence="2">DUF1559 domain-containing protein</fullName>
    </recommendedName>
</protein>
<evidence type="ECO:0000313" key="4">
    <source>
        <dbReference type="Proteomes" id="UP000214646"/>
    </source>
</evidence>
<keyword evidence="1" id="KW-0472">Membrane</keyword>
<keyword evidence="1" id="KW-0812">Transmembrane</keyword>
<dbReference type="RefSeq" id="WP_161968041.1">
    <property type="nucleotide sequence ID" value="NZ_NIDE01000019.1"/>
</dbReference>
<dbReference type="OrthoDB" id="1620856at2"/>
<evidence type="ECO:0000313" key="3">
    <source>
        <dbReference type="EMBL" id="OWK34695.1"/>
    </source>
</evidence>
<dbReference type="NCBIfam" id="TIGR02532">
    <property type="entry name" value="IV_pilin_GFxxxE"/>
    <property type="match status" value="1"/>
</dbReference>
<dbReference type="InterPro" id="IPR011453">
    <property type="entry name" value="DUF1559"/>
</dbReference>
<name>A0A225DE66_9BACT</name>
<feature type="transmembrane region" description="Helical" evidence="1">
    <location>
        <begin position="12"/>
        <end position="35"/>
    </location>
</feature>
<dbReference type="AlphaFoldDB" id="A0A225DE66"/>
<dbReference type="InterPro" id="IPR045584">
    <property type="entry name" value="Pilin-like"/>
</dbReference>
<feature type="domain" description="DUF1559" evidence="2">
    <location>
        <begin position="36"/>
        <end position="303"/>
    </location>
</feature>
<evidence type="ECO:0000259" key="2">
    <source>
        <dbReference type="Pfam" id="PF07596"/>
    </source>
</evidence>
<gene>
    <name evidence="3" type="ORF">FRUB_09537</name>
</gene>
<dbReference type="PANTHER" id="PTHR30093:SF2">
    <property type="entry name" value="TYPE II SECRETION SYSTEM PROTEIN H"/>
    <property type="match status" value="1"/>
</dbReference>
<dbReference type="EMBL" id="NIDE01000019">
    <property type="protein sequence ID" value="OWK34695.1"/>
    <property type="molecule type" value="Genomic_DNA"/>
</dbReference>
<dbReference type="Pfam" id="PF07596">
    <property type="entry name" value="SBP_bac_10"/>
    <property type="match status" value="1"/>
</dbReference>
<dbReference type="Gene3D" id="3.30.700.10">
    <property type="entry name" value="Glycoprotein, Type 4 Pilin"/>
    <property type="match status" value="1"/>
</dbReference>